<evidence type="ECO:0000259" key="4">
    <source>
        <dbReference type="SMART" id="SM00862"/>
    </source>
</evidence>
<dbReference type="InterPro" id="IPR005158">
    <property type="entry name" value="BTAD"/>
</dbReference>
<dbReference type="SMART" id="SM00028">
    <property type="entry name" value="TPR"/>
    <property type="match status" value="4"/>
</dbReference>
<dbReference type="Proteomes" id="UP001519654">
    <property type="component" value="Unassembled WGS sequence"/>
</dbReference>
<keyword evidence="2" id="KW-0238">DNA-binding</keyword>
<dbReference type="InterPro" id="IPR019734">
    <property type="entry name" value="TPR_rpt"/>
</dbReference>
<protein>
    <submittedName>
        <fullName evidence="6">Winged helix-turn-helix domain-containing protein</fullName>
    </submittedName>
</protein>
<dbReference type="SMART" id="SM01043">
    <property type="entry name" value="BTAD"/>
    <property type="match status" value="1"/>
</dbReference>
<evidence type="ECO:0000313" key="7">
    <source>
        <dbReference type="Proteomes" id="UP001519654"/>
    </source>
</evidence>
<dbReference type="SUPFAM" id="SSF52540">
    <property type="entry name" value="P-loop containing nucleoside triphosphate hydrolases"/>
    <property type="match status" value="1"/>
</dbReference>
<feature type="domain" description="Bacterial transcriptional activator" evidence="5">
    <location>
        <begin position="88"/>
        <end position="244"/>
    </location>
</feature>
<dbReference type="PANTHER" id="PTHR47691:SF3">
    <property type="entry name" value="HTH-TYPE TRANSCRIPTIONAL REGULATOR RV0890C-RELATED"/>
    <property type="match status" value="1"/>
</dbReference>
<dbReference type="Gene3D" id="1.25.40.10">
    <property type="entry name" value="Tetratricopeptide repeat domain"/>
    <property type="match status" value="3"/>
</dbReference>
<dbReference type="Gene3D" id="1.10.10.10">
    <property type="entry name" value="Winged helix-like DNA-binding domain superfamily/Winged helix DNA-binding domain"/>
    <property type="match status" value="1"/>
</dbReference>
<evidence type="ECO:0000313" key="6">
    <source>
        <dbReference type="EMBL" id="MBU2668964.1"/>
    </source>
</evidence>
<comment type="similarity">
    <text evidence="1">Belongs to the AfsR/DnrI/RedD regulatory family.</text>
</comment>
<gene>
    <name evidence="6" type="ORF">KOI35_36180</name>
</gene>
<feature type="region of interest" description="Disordered" evidence="3">
    <location>
        <begin position="642"/>
        <end position="664"/>
    </location>
</feature>
<dbReference type="EMBL" id="JAHKKG010000013">
    <property type="protein sequence ID" value="MBU2668964.1"/>
    <property type="molecule type" value="Genomic_DNA"/>
</dbReference>
<evidence type="ECO:0000259" key="5">
    <source>
        <dbReference type="SMART" id="SM01043"/>
    </source>
</evidence>
<dbReference type="SUPFAM" id="SSF46894">
    <property type="entry name" value="C-terminal effector domain of the bipartite response regulators"/>
    <property type="match status" value="1"/>
</dbReference>
<dbReference type="InterPro" id="IPR036388">
    <property type="entry name" value="WH-like_DNA-bd_sf"/>
</dbReference>
<keyword evidence="7" id="KW-1185">Reference proteome</keyword>
<dbReference type="PANTHER" id="PTHR47691">
    <property type="entry name" value="REGULATOR-RELATED"/>
    <property type="match status" value="1"/>
</dbReference>
<reference evidence="6 7" key="1">
    <citation type="submission" date="2021-06" db="EMBL/GenBank/DDBJ databases">
        <title>Actinoplanes lichenicola sp. nov., and Actinoplanes ovalisporus sp. nov., isolated from lichen in Thailand.</title>
        <authorList>
            <person name="Saeng-In P."/>
            <person name="Kanchanasin P."/>
            <person name="Yuki M."/>
            <person name="Kudo T."/>
            <person name="Ohkuma M."/>
            <person name="Phongsopitanun W."/>
            <person name="Tanasupawat S."/>
        </authorList>
    </citation>
    <scope>NUCLEOTIDE SEQUENCE [LARGE SCALE GENOMIC DNA]</scope>
    <source>
        <strain evidence="6 7">NBRC 110975</strain>
    </source>
</reference>
<evidence type="ECO:0000256" key="3">
    <source>
        <dbReference type="SAM" id="MobiDB-lite"/>
    </source>
</evidence>
<evidence type="ECO:0000256" key="1">
    <source>
        <dbReference type="ARBA" id="ARBA00005820"/>
    </source>
</evidence>
<evidence type="ECO:0000256" key="2">
    <source>
        <dbReference type="ARBA" id="ARBA00023125"/>
    </source>
</evidence>
<dbReference type="Gene3D" id="3.40.50.300">
    <property type="entry name" value="P-loop containing nucleotide triphosphate hydrolases"/>
    <property type="match status" value="1"/>
</dbReference>
<accession>A0ABS5YZU3</accession>
<dbReference type="SUPFAM" id="SSF48452">
    <property type="entry name" value="TPR-like"/>
    <property type="match status" value="2"/>
</dbReference>
<comment type="caution">
    <text evidence="6">The sequence shown here is derived from an EMBL/GenBank/DDBJ whole genome shotgun (WGS) entry which is preliminary data.</text>
</comment>
<dbReference type="InterPro" id="IPR001867">
    <property type="entry name" value="OmpR/PhoB-type_DNA-bd"/>
</dbReference>
<organism evidence="6 7">
    <name type="scientific">Paractinoplanes bogorensis</name>
    <dbReference type="NCBI Taxonomy" id="1610840"/>
    <lineage>
        <taxon>Bacteria</taxon>
        <taxon>Bacillati</taxon>
        <taxon>Actinomycetota</taxon>
        <taxon>Actinomycetes</taxon>
        <taxon>Micromonosporales</taxon>
        <taxon>Micromonosporaceae</taxon>
        <taxon>Paractinoplanes</taxon>
    </lineage>
</organism>
<feature type="domain" description="OmpR/PhoB-type" evidence="4">
    <location>
        <begin position="19"/>
        <end position="81"/>
    </location>
</feature>
<feature type="compositionally biased region" description="Pro residues" evidence="3">
    <location>
        <begin position="351"/>
        <end position="360"/>
    </location>
</feature>
<dbReference type="InterPro" id="IPR027417">
    <property type="entry name" value="P-loop_NTPase"/>
</dbReference>
<feature type="region of interest" description="Disordered" evidence="3">
    <location>
        <begin position="347"/>
        <end position="426"/>
    </location>
</feature>
<name>A0ABS5YZU3_9ACTN</name>
<dbReference type="Pfam" id="PF03704">
    <property type="entry name" value="BTAD"/>
    <property type="match status" value="1"/>
</dbReference>
<feature type="compositionally biased region" description="Pro residues" evidence="3">
    <location>
        <begin position="255"/>
        <end position="264"/>
    </location>
</feature>
<dbReference type="SMART" id="SM00862">
    <property type="entry name" value="Trans_reg_C"/>
    <property type="match status" value="1"/>
</dbReference>
<dbReference type="InterPro" id="IPR016032">
    <property type="entry name" value="Sig_transdc_resp-reg_C-effctor"/>
</dbReference>
<proteinExistence type="inferred from homology"/>
<sequence>MPYGVLGPTLAGRSPATGGVRLRALLARLLLDAGRAVSLDRLIDDVYGDDPPAGAVNAVQSNVSRLRRELPISYDGAGYRLDVPPDEVDALRFARLAADGRAALHASDFATACAKLSEALSLWRGEALADVRSAPFAAAAADRLEQARRQAVEDRIEAELGPGGHSPAGPGVSRSTADAVSELRELTAVAPLRERAWLLMMRALVAGGRPAEALAAFEEARRVLADQIGADPSPELAEMHAAILRGGPAPRQHTPDPPPPPRTPRLPAQLSSFIGRGDELARIAAALRTARLVTLLGPGGAGKTRLSLEAAARSTSTETFLVELAATGPADVPRAVFDALGLRDTSLLARTPPPAPPGTTPPGTVTPDTTPPGTVTPDTTPPGTVTPDTTPPGAVTISAATPGTITAGAATSGESATSAATTGPAAGGAAALGATAAGPVGPGASAERRGDGPDTVERLLAALDNRDVLLVLDNCEHVVEAAAVLAGRLLAGCAKLRVLATSREPLGVTGEVRVAVAGLPLDAGVRLFADRAAEVGAGFTLDARTEPDVHGIVRTLDGLPLALELAAARLPVMAVDELARRMVDRFGLLSRGSRTADERHRTLRAVVAWSWDLLTEPERRLAGRFTVFRGSADLDAIEQICGPQTSRPQTSGPQTSGPQTSGPQSTGILDVLDGLVAKSLIERDGSRYRMLSTIRAFCTEQVTDRDAVVERHAAYFLALARTADAHLRGPGQLVWLDRLDADRDNLHAAVRDGSAEQGLQLVSALSFYWWLRGARGEASALARELLVRVGPVAPEGLTEEYVLCALNAGLAGPMVAGEHPAHYLAGLDRPPAQPFLLYLSAIAAGPPAELQDQLLDMQDALTARLRDSPWSEALSGIGGGWLALFRGQVDRATAEFEKALTAFQGLGERWGMMLAQSGRAEMAVARGDHAAARGPMDEALRLAGELGSQVDLADLLRSRGEARMLSGDNSGAADDFARAMTCAATCGAPELVAAARLGQGRLALRAGDPETAREHCRAALAGCPADWYAAAGIRVTILLELGRVAEAAGDPDEAARWYRQVTPGVPGPDVDRAFDEARKALAAMEMR</sequence>
<feature type="region of interest" description="Disordered" evidence="3">
    <location>
        <begin position="246"/>
        <end position="266"/>
    </location>
</feature>
<dbReference type="CDD" id="cd15831">
    <property type="entry name" value="BTAD"/>
    <property type="match status" value="1"/>
</dbReference>
<dbReference type="Pfam" id="PF00486">
    <property type="entry name" value="Trans_reg_C"/>
    <property type="match status" value="1"/>
</dbReference>
<dbReference type="InterPro" id="IPR011990">
    <property type="entry name" value="TPR-like_helical_dom_sf"/>
</dbReference>
<dbReference type="RefSeq" id="WP_215793207.1">
    <property type="nucleotide sequence ID" value="NZ_JAHKKG010000013.1"/>
</dbReference>
<feature type="compositionally biased region" description="Low complexity" evidence="3">
    <location>
        <begin position="361"/>
        <end position="426"/>
    </location>
</feature>